<name>A0A2P2PP25_RHIMU</name>
<proteinExistence type="predicted"/>
<reference evidence="1" key="1">
    <citation type="submission" date="2018-02" db="EMBL/GenBank/DDBJ databases">
        <title>Rhizophora mucronata_Transcriptome.</title>
        <authorList>
            <person name="Meera S.P."/>
            <person name="Sreeshan A."/>
            <person name="Augustine A."/>
        </authorList>
    </citation>
    <scope>NUCLEOTIDE SEQUENCE</scope>
    <source>
        <tissue evidence="1">Leaf</tissue>
    </source>
</reference>
<protein>
    <submittedName>
        <fullName evidence="1">Uncharacterized protein</fullName>
    </submittedName>
</protein>
<organism evidence="1">
    <name type="scientific">Rhizophora mucronata</name>
    <name type="common">Asiatic mangrove</name>
    <dbReference type="NCBI Taxonomy" id="61149"/>
    <lineage>
        <taxon>Eukaryota</taxon>
        <taxon>Viridiplantae</taxon>
        <taxon>Streptophyta</taxon>
        <taxon>Embryophyta</taxon>
        <taxon>Tracheophyta</taxon>
        <taxon>Spermatophyta</taxon>
        <taxon>Magnoliopsida</taxon>
        <taxon>eudicotyledons</taxon>
        <taxon>Gunneridae</taxon>
        <taxon>Pentapetalae</taxon>
        <taxon>rosids</taxon>
        <taxon>fabids</taxon>
        <taxon>Malpighiales</taxon>
        <taxon>Rhizophoraceae</taxon>
        <taxon>Rhizophora</taxon>
    </lineage>
</organism>
<dbReference type="EMBL" id="GGEC01075970">
    <property type="protein sequence ID" value="MBX56454.1"/>
    <property type="molecule type" value="Transcribed_RNA"/>
</dbReference>
<evidence type="ECO:0000313" key="1">
    <source>
        <dbReference type="EMBL" id="MBX56454.1"/>
    </source>
</evidence>
<accession>A0A2P2PP25</accession>
<sequence>MRRRKKKSRG</sequence>